<dbReference type="GO" id="GO:0045735">
    <property type="term" value="F:nutrient reservoir activity"/>
    <property type="evidence" value="ECO:0007669"/>
    <property type="project" value="UniProtKB-KW"/>
</dbReference>
<dbReference type="SUPFAM" id="SSF51182">
    <property type="entry name" value="RmlC-like cupins"/>
    <property type="match status" value="1"/>
</dbReference>
<feature type="domain" description="Cupin type-1" evidence="5">
    <location>
        <begin position="200"/>
        <end position="351"/>
    </location>
</feature>
<dbReference type="Gene3D" id="2.60.120.10">
    <property type="entry name" value="Jelly Rolls"/>
    <property type="match status" value="2"/>
</dbReference>
<gene>
    <name evidence="6" type="ORF">Syun_019526</name>
</gene>
<keyword evidence="4" id="KW-1015">Disulfide bond</keyword>
<name>A0AAP0IUE3_9MAGN</name>
<dbReference type="CDD" id="cd02242">
    <property type="entry name" value="cupin_11S_legumin_N"/>
    <property type="match status" value="1"/>
</dbReference>
<sequence>MADESTRLVCPKNKLEKVVDEDGGSYYAWSSLEFPVLGDTKLGGGRLVLHPLGFALPHYADSSKLGYVVQGSGKVGMLLQAASKEKVLRLKKGDIIPIPLGSISWWFNDGKNTNRDFTIIFLGETSKALHSGDFTYFILSGSLAIFNGFSPNIIAKSLGLDNDEEAKQLVKSQTEAMIIKLSIKQAQNMPNVDEDENMITTFDTETSRPDVKVEKGGEALVVTSEQVPLLEEVGLSDIVVRVHERALCLPKFCANSALRLTCVVRGSGNVEIVGANGESVLKTRVEEGQLIVVPRFFVVSKLAGEEGLECFTIITTPKPVISRLVGKSSVWTALDPHVVQTSLNISQGMEKRTRTNMSKNQIFVRNDGTIIEKGVSRVFKEGRGRGLVEGARATGFGETKEATARELARERWGCRLAVEKEERELTERWSGGARSTSS</sequence>
<dbReference type="PANTHER" id="PTHR31189">
    <property type="entry name" value="OS03G0336100 PROTEIN-RELATED"/>
    <property type="match status" value="1"/>
</dbReference>
<comment type="similarity">
    <text evidence="1">Belongs to the 11S seed storage protein (globulins) family.</text>
</comment>
<dbReference type="InterPro" id="IPR006045">
    <property type="entry name" value="Cupin_1"/>
</dbReference>
<comment type="caution">
    <text evidence="6">The sequence shown here is derived from an EMBL/GenBank/DDBJ whole genome shotgun (WGS) entry which is preliminary data.</text>
</comment>
<evidence type="ECO:0000313" key="6">
    <source>
        <dbReference type="EMBL" id="KAK9121909.1"/>
    </source>
</evidence>
<dbReference type="SMART" id="SM00835">
    <property type="entry name" value="Cupin_1"/>
    <property type="match status" value="2"/>
</dbReference>
<dbReference type="Proteomes" id="UP001420932">
    <property type="component" value="Unassembled WGS sequence"/>
</dbReference>
<dbReference type="InterPro" id="IPR006044">
    <property type="entry name" value="11S_seedstore_pln"/>
</dbReference>
<proteinExistence type="inferred from homology"/>
<evidence type="ECO:0000256" key="1">
    <source>
        <dbReference type="ARBA" id="ARBA00007178"/>
    </source>
</evidence>
<dbReference type="InterPro" id="IPR011051">
    <property type="entry name" value="RmlC_Cupin_sf"/>
</dbReference>
<keyword evidence="3" id="KW-0708">Seed storage protein</keyword>
<organism evidence="6 7">
    <name type="scientific">Stephania yunnanensis</name>
    <dbReference type="NCBI Taxonomy" id="152371"/>
    <lineage>
        <taxon>Eukaryota</taxon>
        <taxon>Viridiplantae</taxon>
        <taxon>Streptophyta</taxon>
        <taxon>Embryophyta</taxon>
        <taxon>Tracheophyta</taxon>
        <taxon>Spermatophyta</taxon>
        <taxon>Magnoliopsida</taxon>
        <taxon>Ranunculales</taxon>
        <taxon>Menispermaceae</taxon>
        <taxon>Menispermoideae</taxon>
        <taxon>Cissampelideae</taxon>
        <taxon>Stephania</taxon>
    </lineage>
</organism>
<dbReference type="CDD" id="cd02243">
    <property type="entry name" value="cupin_11S_legumin_C"/>
    <property type="match status" value="1"/>
</dbReference>
<dbReference type="InterPro" id="IPR014710">
    <property type="entry name" value="RmlC-like_jellyroll"/>
</dbReference>
<feature type="domain" description="Cupin type-1" evidence="5">
    <location>
        <begin position="17"/>
        <end position="166"/>
    </location>
</feature>
<dbReference type="PRINTS" id="PR00439">
    <property type="entry name" value="11SGLOBULIN"/>
</dbReference>
<reference evidence="6 7" key="1">
    <citation type="submission" date="2024-01" db="EMBL/GenBank/DDBJ databases">
        <title>Genome assemblies of Stephania.</title>
        <authorList>
            <person name="Yang L."/>
        </authorList>
    </citation>
    <scope>NUCLEOTIDE SEQUENCE [LARGE SCALE GENOMIC DNA]</scope>
    <source>
        <strain evidence="6">YNDBR</strain>
        <tissue evidence="6">Leaf</tissue>
    </source>
</reference>
<dbReference type="Pfam" id="PF00190">
    <property type="entry name" value="Cupin_1"/>
    <property type="match status" value="2"/>
</dbReference>
<evidence type="ECO:0000256" key="4">
    <source>
        <dbReference type="ARBA" id="ARBA00023157"/>
    </source>
</evidence>
<evidence type="ECO:0000259" key="5">
    <source>
        <dbReference type="SMART" id="SM00835"/>
    </source>
</evidence>
<protein>
    <recommendedName>
        <fullName evidence="5">Cupin type-1 domain-containing protein</fullName>
    </recommendedName>
</protein>
<evidence type="ECO:0000313" key="7">
    <source>
        <dbReference type="Proteomes" id="UP001420932"/>
    </source>
</evidence>
<dbReference type="InterPro" id="IPR050253">
    <property type="entry name" value="Seed_Storage-Functional"/>
</dbReference>
<keyword evidence="2" id="KW-0758">Storage protein</keyword>
<dbReference type="PANTHER" id="PTHR31189:SF45">
    <property type="entry name" value="OS09G0552500 PROTEIN"/>
    <property type="match status" value="1"/>
</dbReference>
<dbReference type="EMBL" id="JBBNAF010000008">
    <property type="protein sequence ID" value="KAK9121909.1"/>
    <property type="molecule type" value="Genomic_DNA"/>
</dbReference>
<evidence type="ECO:0000256" key="2">
    <source>
        <dbReference type="ARBA" id="ARBA00022761"/>
    </source>
</evidence>
<accession>A0AAP0IUE3</accession>
<evidence type="ECO:0000256" key="3">
    <source>
        <dbReference type="ARBA" id="ARBA00023129"/>
    </source>
</evidence>
<dbReference type="AlphaFoldDB" id="A0AAP0IUE3"/>
<keyword evidence="7" id="KW-1185">Reference proteome</keyword>